<evidence type="ECO:0000259" key="5">
    <source>
        <dbReference type="PROSITE" id="PS50893"/>
    </source>
</evidence>
<keyword evidence="7" id="KW-1185">Reference proteome</keyword>
<dbReference type="GO" id="GO:0005524">
    <property type="term" value="F:ATP binding"/>
    <property type="evidence" value="ECO:0007669"/>
    <property type="project" value="UniProtKB-KW"/>
</dbReference>
<keyword evidence="3" id="KW-0547">Nucleotide-binding</keyword>
<feature type="domain" description="ABC transporter" evidence="5">
    <location>
        <begin position="5"/>
        <end position="202"/>
    </location>
</feature>
<gene>
    <name evidence="6" type="ordered locus">Celgi_0533</name>
</gene>
<dbReference type="InterPro" id="IPR003593">
    <property type="entry name" value="AAA+_ATPase"/>
</dbReference>
<organism evidence="6 7">
    <name type="scientific">Cellulomonas gilvus (strain ATCC 13127 / NRRL B-14078)</name>
    <name type="common">Cellvibrio gilvus</name>
    <dbReference type="NCBI Taxonomy" id="593907"/>
    <lineage>
        <taxon>Bacteria</taxon>
        <taxon>Bacillati</taxon>
        <taxon>Actinomycetota</taxon>
        <taxon>Actinomycetes</taxon>
        <taxon>Micrococcales</taxon>
        <taxon>Cellulomonadaceae</taxon>
        <taxon>Cellulomonas</taxon>
    </lineage>
</organism>
<evidence type="ECO:0000313" key="6">
    <source>
        <dbReference type="EMBL" id="AEI11055.1"/>
    </source>
</evidence>
<evidence type="ECO:0000256" key="2">
    <source>
        <dbReference type="ARBA" id="ARBA00022448"/>
    </source>
</evidence>
<dbReference type="HOGENOM" id="CLU_000604_1_2_11"/>
<dbReference type="SMART" id="SM00382">
    <property type="entry name" value="AAA"/>
    <property type="match status" value="1"/>
</dbReference>
<dbReference type="PROSITE" id="PS50893">
    <property type="entry name" value="ABC_TRANSPORTER_2"/>
    <property type="match status" value="1"/>
</dbReference>
<dbReference type="Pfam" id="PF00005">
    <property type="entry name" value="ABC_tran"/>
    <property type="match status" value="1"/>
</dbReference>
<dbReference type="PANTHER" id="PTHR43335">
    <property type="entry name" value="ABC TRANSPORTER, ATP-BINDING PROTEIN"/>
    <property type="match status" value="1"/>
</dbReference>
<dbReference type="InterPro" id="IPR003439">
    <property type="entry name" value="ABC_transporter-like_ATP-bd"/>
</dbReference>
<dbReference type="STRING" id="593907.Celgi_0533"/>
<dbReference type="InterPro" id="IPR027417">
    <property type="entry name" value="P-loop_NTPase"/>
</dbReference>
<evidence type="ECO:0000256" key="1">
    <source>
        <dbReference type="ARBA" id="ARBA00005417"/>
    </source>
</evidence>
<dbReference type="OrthoDB" id="501320at2"/>
<dbReference type="GO" id="GO:0016887">
    <property type="term" value="F:ATP hydrolysis activity"/>
    <property type="evidence" value="ECO:0007669"/>
    <property type="project" value="InterPro"/>
</dbReference>
<dbReference type="eggNOG" id="COG1131">
    <property type="taxonomic scope" value="Bacteria"/>
</dbReference>
<dbReference type="AlphaFoldDB" id="F8A640"/>
<dbReference type="Gene3D" id="3.40.50.300">
    <property type="entry name" value="P-loop containing nucleotide triphosphate hydrolases"/>
    <property type="match status" value="1"/>
</dbReference>
<dbReference type="SUPFAM" id="SSF52540">
    <property type="entry name" value="P-loop containing nucleoside triphosphate hydrolases"/>
    <property type="match status" value="1"/>
</dbReference>
<dbReference type="CDD" id="cd03230">
    <property type="entry name" value="ABC_DR_subfamily_A"/>
    <property type="match status" value="1"/>
</dbReference>
<reference evidence="7" key="1">
    <citation type="submission" date="2011-04" db="EMBL/GenBank/DDBJ databases">
        <title>Complete sequence of Cellvibrio gilvus ATCC 13127.</title>
        <authorList>
            <person name="Lucas S."/>
            <person name="Han J."/>
            <person name="Lapidus A."/>
            <person name="Cheng J.-F."/>
            <person name="Goodwin L."/>
            <person name="Pitluck S."/>
            <person name="Peters L."/>
            <person name="Munk A."/>
            <person name="Detter J.C."/>
            <person name="Han C."/>
            <person name="Tapia R."/>
            <person name="Land M."/>
            <person name="Hauser L."/>
            <person name="Kyrpides N."/>
            <person name="Ivanova N."/>
            <person name="Ovchinnikova G."/>
            <person name="Pagani I."/>
            <person name="Mead D."/>
            <person name="Brumm P."/>
            <person name="Woyke T."/>
        </authorList>
    </citation>
    <scope>NUCLEOTIDE SEQUENCE [LARGE SCALE GENOMIC DNA]</scope>
    <source>
        <strain evidence="7">ATCC 13127 / NRRL B-14078</strain>
    </source>
</reference>
<dbReference type="KEGG" id="cga:Celgi_0533"/>
<dbReference type="EMBL" id="CP002665">
    <property type="protein sequence ID" value="AEI11055.1"/>
    <property type="molecule type" value="Genomic_DNA"/>
</dbReference>
<dbReference type="Proteomes" id="UP000000485">
    <property type="component" value="Chromosome"/>
</dbReference>
<evidence type="ECO:0000256" key="4">
    <source>
        <dbReference type="ARBA" id="ARBA00022840"/>
    </source>
</evidence>
<accession>F8A640</accession>
<comment type="similarity">
    <text evidence="1">Belongs to the ABC transporter superfamily.</text>
</comment>
<evidence type="ECO:0000313" key="7">
    <source>
        <dbReference type="Proteomes" id="UP000000485"/>
    </source>
</evidence>
<dbReference type="RefSeq" id="WP_013882578.1">
    <property type="nucleotide sequence ID" value="NC_015671.1"/>
</dbReference>
<keyword evidence="2" id="KW-0813">Transport</keyword>
<sequence length="202" mass="21271">MNDEVALQTHDLRVLRGMREIGPLSLVARRGEAVALVGPNGCGKTTLLLAMLGLISTSGGRAEIFGQVPAPANPPQRTAYLPDRPVFWESSSGPANLRPFATDPDQVPAALERVGLSSTSRVPVRAYSRGMKQRLGLARVLVAQPQLLVLDEPTIAVDDSGVGALADTVSELVQRGAAVVVSTHDAQFVARLGARVHQLAAS</sequence>
<dbReference type="PANTHER" id="PTHR43335:SF11">
    <property type="entry name" value="ABC TRANSPORTER RELATED"/>
    <property type="match status" value="1"/>
</dbReference>
<evidence type="ECO:0000256" key="3">
    <source>
        <dbReference type="ARBA" id="ARBA00022741"/>
    </source>
</evidence>
<proteinExistence type="inferred from homology"/>
<keyword evidence="4" id="KW-0067">ATP-binding</keyword>
<protein>
    <submittedName>
        <fullName evidence="6">ABC transporter related protein</fullName>
    </submittedName>
</protein>
<name>F8A640_CELGA</name>